<evidence type="ECO:0000313" key="2">
    <source>
        <dbReference type="Proteomes" id="UP001327560"/>
    </source>
</evidence>
<dbReference type="InterPro" id="IPR011050">
    <property type="entry name" value="Pectin_lyase_fold/virulence"/>
</dbReference>
<dbReference type="Gene3D" id="2.160.20.10">
    <property type="entry name" value="Single-stranded right-handed beta-helix, Pectin lyase-like"/>
    <property type="match status" value="1"/>
</dbReference>
<dbReference type="AlphaFoldDB" id="A0AAQ3JRH6"/>
<dbReference type="InterPro" id="IPR012334">
    <property type="entry name" value="Pectin_lyas_fold"/>
</dbReference>
<protein>
    <submittedName>
        <fullName evidence="1">Polygalacturonase</fullName>
    </submittedName>
</protein>
<dbReference type="EMBL" id="CP136890">
    <property type="protein sequence ID" value="WOK94662.1"/>
    <property type="molecule type" value="Genomic_DNA"/>
</dbReference>
<dbReference type="SUPFAM" id="SSF51126">
    <property type="entry name" value="Pectin lyase-like"/>
    <property type="match status" value="1"/>
</dbReference>
<accession>A0AAQ3JRH6</accession>
<reference evidence="1 2" key="1">
    <citation type="submission" date="2023-10" db="EMBL/GenBank/DDBJ databases">
        <title>Chromosome-scale genome assembly provides insights into flower coloration mechanisms of Canna indica.</title>
        <authorList>
            <person name="Li C."/>
        </authorList>
    </citation>
    <scope>NUCLEOTIDE SEQUENCE [LARGE SCALE GENOMIC DNA]</scope>
    <source>
        <tissue evidence="1">Flower</tissue>
    </source>
</reference>
<organism evidence="1 2">
    <name type="scientific">Canna indica</name>
    <name type="common">Indian-shot</name>
    <dbReference type="NCBI Taxonomy" id="4628"/>
    <lineage>
        <taxon>Eukaryota</taxon>
        <taxon>Viridiplantae</taxon>
        <taxon>Streptophyta</taxon>
        <taxon>Embryophyta</taxon>
        <taxon>Tracheophyta</taxon>
        <taxon>Spermatophyta</taxon>
        <taxon>Magnoliopsida</taxon>
        <taxon>Liliopsida</taxon>
        <taxon>Zingiberales</taxon>
        <taxon>Cannaceae</taxon>
        <taxon>Canna</taxon>
    </lineage>
</organism>
<gene>
    <name evidence="1" type="ORF">Cni_G03367</name>
</gene>
<sequence length="75" mass="8131">MGKKLHLHLPHHATIAIGSEISGGVEDVRAEYITAVNTKSIVRIKTGIGRDAYVEGRPREDDGVAQDDKLVWAAP</sequence>
<proteinExistence type="predicted"/>
<dbReference type="Proteomes" id="UP001327560">
    <property type="component" value="Chromosome 1"/>
</dbReference>
<evidence type="ECO:0000313" key="1">
    <source>
        <dbReference type="EMBL" id="WOK94662.1"/>
    </source>
</evidence>
<keyword evidence="2" id="KW-1185">Reference proteome</keyword>
<name>A0AAQ3JRH6_9LILI</name>